<evidence type="ECO:0000313" key="3">
    <source>
        <dbReference type="Proteomes" id="UP000192247"/>
    </source>
</evidence>
<evidence type="ECO:0000256" key="1">
    <source>
        <dbReference type="SAM" id="SignalP"/>
    </source>
</evidence>
<feature type="signal peptide" evidence="1">
    <location>
        <begin position="1"/>
        <end position="23"/>
    </location>
</feature>
<dbReference type="AlphaFoldDB" id="A0A1V9XYD5"/>
<sequence length="182" mass="20912">MLRYLAGFVTTLLTVLHVDHGEALVCDPVEYETCSNRFFERDFTFFEQVIKLYPHRRMRLDATEITQFCLGFDELVQCLVTQYLNCDAPELEKEKEILRFERLLDRRHTCNALIDHGRCILGQYGKQNCANWNGRSALDKTIRSWGGTYCSGAVGPQNGLEACSISLCISLLLYTIIMIGWK</sequence>
<keyword evidence="1" id="KW-0732">Signal</keyword>
<evidence type="ECO:0000313" key="2">
    <source>
        <dbReference type="EMBL" id="OQR78496.1"/>
    </source>
</evidence>
<keyword evidence="3" id="KW-1185">Reference proteome</keyword>
<proteinExistence type="predicted"/>
<dbReference type="OrthoDB" id="6509247at2759"/>
<reference evidence="2 3" key="1">
    <citation type="journal article" date="2017" name="Gigascience">
        <title>Draft genome of the honey bee ectoparasitic mite, Tropilaelaps mercedesae, is shaped by the parasitic life history.</title>
        <authorList>
            <person name="Dong X."/>
            <person name="Armstrong S.D."/>
            <person name="Xia D."/>
            <person name="Makepeace B.L."/>
            <person name="Darby A.C."/>
            <person name="Kadowaki T."/>
        </authorList>
    </citation>
    <scope>NUCLEOTIDE SEQUENCE [LARGE SCALE GENOMIC DNA]</scope>
    <source>
        <strain evidence="2">Wuxi-XJTLU</strain>
    </source>
</reference>
<dbReference type="Proteomes" id="UP000192247">
    <property type="component" value="Unassembled WGS sequence"/>
</dbReference>
<gene>
    <name evidence="2" type="ORF">BIW11_06371</name>
</gene>
<name>A0A1V9XYD5_9ACAR</name>
<feature type="chain" id="PRO_5012867852" evidence="1">
    <location>
        <begin position="24"/>
        <end position="182"/>
    </location>
</feature>
<organism evidence="2 3">
    <name type="scientific">Tropilaelaps mercedesae</name>
    <dbReference type="NCBI Taxonomy" id="418985"/>
    <lineage>
        <taxon>Eukaryota</taxon>
        <taxon>Metazoa</taxon>
        <taxon>Ecdysozoa</taxon>
        <taxon>Arthropoda</taxon>
        <taxon>Chelicerata</taxon>
        <taxon>Arachnida</taxon>
        <taxon>Acari</taxon>
        <taxon>Parasitiformes</taxon>
        <taxon>Mesostigmata</taxon>
        <taxon>Gamasina</taxon>
        <taxon>Dermanyssoidea</taxon>
        <taxon>Laelapidae</taxon>
        <taxon>Tropilaelaps</taxon>
    </lineage>
</organism>
<dbReference type="EMBL" id="MNPL01002168">
    <property type="protein sequence ID" value="OQR78496.1"/>
    <property type="molecule type" value="Genomic_DNA"/>
</dbReference>
<comment type="caution">
    <text evidence="2">The sequence shown here is derived from an EMBL/GenBank/DDBJ whole genome shotgun (WGS) entry which is preliminary data.</text>
</comment>
<dbReference type="InParanoid" id="A0A1V9XYD5"/>
<protein>
    <submittedName>
        <fullName evidence="2">Uncharacterized protein</fullName>
    </submittedName>
</protein>
<accession>A0A1V9XYD5</accession>